<feature type="region of interest" description="Disordered" evidence="1">
    <location>
        <begin position="36"/>
        <end position="76"/>
    </location>
</feature>
<evidence type="ECO:0000313" key="2">
    <source>
        <dbReference type="EMBL" id="GBM66698.1"/>
    </source>
</evidence>
<sequence length="76" mass="8610">MTRTTRELAPLLQTSTPHQREDVGLYYDLAFNRSHKGGSSMQSDFEPGTLWPRSRDLTTRPPRPLTPLGDSRGVVR</sequence>
<feature type="non-terminal residue" evidence="2">
    <location>
        <position position="76"/>
    </location>
</feature>
<gene>
    <name evidence="2" type="ORF">AVEN_160754_1</name>
</gene>
<reference evidence="2 3" key="1">
    <citation type="journal article" date="2019" name="Sci. Rep.">
        <title>Orb-weaving spider Araneus ventricosus genome elucidates the spidroin gene catalogue.</title>
        <authorList>
            <person name="Kono N."/>
            <person name="Nakamura H."/>
            <person name="Ohtoshi R."/>
            <person name="Moran D.A.P."/>
            <person name="Shinohara A."/>
            <person name="Yoshida Y."/>
            <person name="Fujiwara M."/>
            <person name="Mori M."/>
            <person name="Tomita M."/>
            <person name="Arakawa K."/>
        </authorList>
    </citation>
    <scope>NUCLEOTIDE SEQUENCE [LARGE SCALE GENOMIC DNA]</scope>
</reference>
<comment type="caution">
    <text evidence="2">The sequence shown here is derived from an EMBL/GenBank/DDBJ whole genome shotgun (WGS) entry which is preliminary data.</text>
</comment>
<organism evidence="2 3">
    <name type="scientific">Araneus ventricosus</name>
    <name type="common">Orbweaver spider</name>
    <name type="synonym">Epeira ventricosa</name>
    <dbReference type="NCBI Taxonomy" id="182803"/>
    <lineage>
        <taxon>Eukaryota</taxon>
        <taxon>Metazoa</taxon>
        <taxon>Ecdysozoa</taxon>
        <taxon>Arthropoda</taxon>
        <taxon>Chelicerata</taxon>
        <taxon>Arachnida</taxon>
        <taxon>Araneae</taxon>
        <taxon>Araneomorphae</taxon>
        <taxon>Entelegynae</taxon>
        <taxon>Araneoidea</taxon>
        <taxon>Araneidae</taxon>
        <taxon>Araneus</taxon>
    </lineage>
</organism>
<protein>
    <submittedName>
        <fullName evidence="2">Uncharacterized protein</fullName>
    </submittedName>
</protein>
<proteinExistence type="predicted"/>
<accession>A0A4Y2HN72</accession>
<dbReference type="Proteomes" id="UP000499080">
    <property type="component" value="Unassembled WGS sequence"/>
</dbReference>
<evidence type="ECO:0000256" key="1">
    <source>
        <dbReference type="SAM" id="MobiDB-lite"/>
    </source>
</evidence>
<evidence type="ECO:0000313" key="3">
    <source>
        <dbReference type="Proteomes" id="UP000499080"/>
    </source>
</evidence>
<keyword evidence="3" id="KW-1185">Reference proteome</keyword>
<dbReference type="AlphaFoldDB" id="A0A4Y2HN72"/>
<dbReference type="EMBL" id="BGPR01103528">
    <property type="protein sequence ID" value="GBM66698.1"/>
    <property type="molecule type" value="Genomic_DNA"/>
</dbReference>
<name>A0A4Y2HN72_ARAVE</name>